<gene>
    <name evidence="1" type="ORF">LTR37_010011</name>
</gene>
<protein>
    <submittedName>
        <fullName evidence="1">Uncharacterized protein</fullName>
    </submittedName>
</protein>
<comment type="caution">
    <text evidence="1">The sequence shown here is derived from an EMBL/GenBank/DDBJ whole genome shotgun (WGS) entry which is preliminary data.</text>
</comment>
<evidence type="ECO:0000313" key="1">
    <source>
        <dbReference type="EMBL" id="KAK3710990.1"/>
    </source>
</evidence>
<evidence type="ECO:0000313" key="2">
    <source>
        <dbReference type="Proteomes" id="UP001281147"/>
    </source>
</evidence>
<proteinExistence type="predicted"/>
<keyword evidence="2" id="KW-1185">Reference proteome</keyword>
<dbReference type="EMBL" id="JAUTXU010000080">
    <property type="protein sequence ID" value="KAK3710990.1"/>
    <property type="molecule type" value="Genomic_DNA"/>
</dbReference>
<accession>A0ACC3N6F3</accession>
<dbReference type="Proteomes" id="UP001281147">
    <property type="component" value="Unassembled WGS sequence"/>
</dbReference>
<name>A0ACC3N6F3_9PEZI</name>
<organism evidence="1 2">
    <name type="scientific">Vermiconidia calcicola</name>
    <dbReference type="NCBI Taxonomy" id="1690605"/>
    <lineage>
        <taxon>Eukaryota</taxon>
        <taxon>Fungi</taxon>
        <taxon>Dikarya</taxon>
        <taxon>Ascomycota</taxon>
        <taxon>Pezizomycotina</taxon>
        <taxon>Dothideomycetes</taxon>
        <taxon>Dothideomycetidae</taxon>
        <taxon>Mycosphaerellales</taxon>
        <taxon>Extremaceae</taxon>
        <taxon>Vermiconidia</taxon>
    </lineage>
</organism>
<sequence length="109" mass="11674">MATTNGSPTSLITGLAHINLTVPPGTLDNAHAFYADTLGLKPRPVPQLQKGSLAWFDIGDDDKPQQVGDESAPQEADKPGEESSGSKGAEYPQRFFARDFAGNRLEFSL</sequence>
<reference evidence="1" key="1">
    <citation type="submission" date="2023-07" db="EMBL/GenBank/DDBJ databases">
        <title>Black Yeasts Isolated from many extreme environments.</title>
        <authorList>
            <person name="Coleine C."/>
            <person name="Stajich J.E."/>
            <person name="Selbmann L."/>
        </authorList>
    </citation>
    <scope>NUCLEOTIDE SEQUENCE</scope>
    <source>
        <strain evidence="1">CCFEE 5714</strain>
    </source>
</reference>